<sequence length="101" mass="12206">MNIEVKEYSCIIYIPNQKEMYIRQSRIFLTNFEALFINYILDNSGYCNLESFTKYLSKVYGREVQRKCIVVYIGRLRRKIYYQTGDKIIKSKYSFGYFINS</sequence>
<gene>
    <name evidence="1" type="ORF">UR61_C0006G0003</name>
</gene>
<evidence type="ECO:0008006" key="3">
    <source>
        <dbReference type="Google" id="ProtNLM"/>
    </source>
</evidence>
<dbReference type="InterPro" id="IPR016032">
    <property type="entry name" value="Sig_transdc_resp-reg_C-effctor"/>
</dbReference>
<accession>A0A0G0B9F2</accession>
<evidence type="ECO:0000313" key="2">
    <source>
        <dbReference type="Proteomes" id="UP000033866"/>
    </source>
</evidence>
<dbReference type="AlphaFoldDB" id="A0A0G0B9F2"/>
<protein>
    <recommendedName>
        <fullName evidence="3">OmpR/PhoB-type domain-containing protein</fullName>
    </recommendedName>
</protein>
<evidence type="ECO:0000313" key="1">
    <source>
        <dbReference type="EMBL" id="KKP66019.1"/>
    </source>
</evidence>
<dbReference type="EMBL" id="LBPV01000006">
    <property type="protein sequence ID" value="KKP66019.1"/>
    <property type="molecule type" value="Genomic_DNA"/>
</dbReference>
<reference evidence="1 2" key="1">
    <citation type="journal article" date="2015" name="Nature">
        <title>rRNA introns, odd ribosomes, and small enigmatic genomes across a large radiation of phyla.</title>
        <authorList>
            <person name="Brown C.T."/>
            <person name="Hug L.A."/>
            <person name="Thomas B.C."/>
            <person name="Sharon I."/>
            <person name="Castelle C.J."/>
            <person name="Singh A."/>
            <person name="Wilkins M.J."/>
            <person name="Williams K.H."/>
            <person name="Banfield J.F."/>
        </authorList>
    </citation>
    <scope>NUCLEOTIDE SEQUENCE [LARGE SCALE GENOMIC DNA]</scope>
</reference>
<comment type="caution">
    <text evidence="1">The sequence shown here is derived from an EMBL/GenBank/DDBJ whole genome shotgun (WGS) entry which is preliminary data.</text>
</comment>
<name>A0A0G0B9F2_9BACT</name>
<dbReference type="Gene3D" id="1.10.10.10">
    <property type="entry name" value="Winged helix-like DNA-binding domain superfamily/Winged helix DNA-binding domain"/>
    <property type="match status" value="1"/>
</dbReference>
<dbReference type="InterPro" id="IPR036388">
    <property type="entry name" value="WH-like_DNA-bd_sf"/>
</dbReference>
<proteinExistence type="predicted"/>
<organism evidence="1 2">
    <name type="scientific">candidate division WS6 bacterium GW2011_GWE1_34_7</name>
    <dbReference type="NCBI Taxonomy" id="1619093"/>
    <lineage>
        <taxon>Bacteria</taxon>
        <taxon>Candidatus Dojkabacteria</taxon>
    </lineage>
</organism>
<dbReference type="Proteomes" id="UP000033866">
    <property type="component" value="Unassembled WGS sequence"/>
</dbReference>
<dbReference type="GO" id="GO:0003677">
    <property type="term" value="F:DNA binding"/>
    <property type="evidence" value="ECO:0007669"/>
    <property type="project" value="InterPro"/>
</dbReference>
<dbReference type="SUPFAM" id="SSF46894">
    <property type="entry name" value="C-terminal effector domain of the bipartite response regulators"/>
    <property type="match status" value="1"/>
</dbReference>
<dbReference type="GO" id="GO:0006355">
    <property type="term" value="P:regulation of DNA-templated transcription"/>
    <property type="evidence" value="ECO:0007669"/>
    <property type="project" value="InterPro"/>
</dbReference>